<dbReference type="RefSeq" id="WP_145198118.1">
    <property type="nucleotide sequence ID" value="NZ_CP036267.1"/>
</dbReference>
<comment type="pathway">
    <text evidence="1 7">Carbohydrate degradation; pentose phosphate pathway; D-ribulose 5-phosphate from D-glucose 6-phosphate (oxidative stage): step 1/3.</text>
</comment>
<feature type="binding site" evidence="7">
    <location>
        <position position="195"/>
    </location>
    <ligand>
        <name>substrate</name>
    </ligand>
</feature>
<gene>
    <name evidence="7 10" type="primary">zwf</name>
    <name evidence="10" type="ORF">Mal48_19300</name>
</gene>
<feature type="binding site" evidence="7">
    <location>
        <begin position="97"/>
        <end position="98"/>
    </location>
    <ligand>
        <name>NADP(+)</name>
        <dbReference type="ChEBI" id="CHEBI:58349"/>
    </ligand>
</feature>
<dbReference type="SUPFAM" id="SSF51735">
    <property type="entry name" value="NAD(P)-binding Rossmann-fold domains"/>
    <property type="match status" value="1"/>
</dbReference>
<dbReference type="PANTHER" id="PTHR23429:SF0">
    <property type="entry name" value="GLUCOSE-6-PHOSPHATE 1-DEHYDROGENASE"/>
    <property type="match status" value="1"/>
</dbReference>
<comment type="catalytic activity">
    <reaction evidence="7">
        <text>D-glucose 6-phosphate + NADP(+) = 6-phospho-D-glucono-1,5-lactone + NADPH + H(+)</text>
        <dbReference type="Rhea" id="RHEA:15841"/>
        <dbReference type="ChEBI" id="CHEBI:15378"/>
        <dbReference type="ChEBI" id="CHEBI:57783"/>
        <dbReference type="ChEBI" id="CHEBI:57955"/>
        <dbReference type="ChEBI" id="CHEBI:58349"/>
        <dbReference type="ChEBI" id="CHEBI:61548"/>
        <dbReference type="EC" id="1.1.1.49"/>
    </reaction>
</comment>
<dbReference type="NCBIfam" id="TIGR00871">
    <property type="entry name" value="zwf"/>
    <property type="match status" value="1"/>
</dbReference>
<comment type="caution">
    <text evidence="7">Lacks conserved residue(s) required for the propagation of feature annotation.</text>
</comment>
<dbReference type="Gene3D" id="3.40.50.720">
    <property type="entry name" value="NAD(P)-binding Rossmann-like Domain"/>
    <property type="match status" value="1"/>
</dbReference>
<evidence type="ECO:0000313" key="11">
    <source>
        <dbReference type="Proteomes" id="UP000315724"/>
    </source>
</evidence>
<evidence type="ECO:0000313" key="10">
    <source>
        <dbReference type="EMBL" id="QDT32683.1"/>
    </source>
</evidence>
<dbReference type="InterPro" id="IPR036291">
    <property type="entry name" value="NAD(P)-bd_dom_sf"/>
</dbReference>
<dbReference type="GO" id="GO:0050661">
    <property type="term" value="F:NADP binding"/>
    <property type="evidence" value="ECO:0007669"/>
    <property type="project" value="UniProtKB-UniRule"/>
</dbReference>
<dbReference type="PIRSF" id="PIRSF000110">
    <property type="entry name" value="G6PD"/>
    <property type="match status" value="1"/>
</dbReference>
<reference evidence="10 11" key="1">
    <citation type="submission" date="2019-02" db="EMBL/GenBank/DDBJ databases">
        <title>Deep-cultivation of Planctomycetes and their phenomic and genomic characterization uncovers novel biology.</title>
        <authorList>
            <person name="Wiegand S."/>
            <person name="Jogler M."/>
            <person name="Boedeker C."/>
            <person name="Pinto D."/>
            <person name="Vollmers J."/>
            <person name="Rivas-Marin E."/>
            <person name="Kohn T."/>
            <person name="Peeters S.H."/>
            <person name="Heuer A."/>
            <person name="Rast P."/>
            <person name="Oberbeckmann S."/>
            <person name="Bunk B."/>
            <person name="Jeske O."/>
            <person name="Meyerdierks A."/>
            <person name="Storesund J.E."/>
            <person name="Kallscheuer N."/>
            <person name="Luecker S."/>
            <person name="Lage O.M."/>
            <person name="Pohl T."/>
            <person name="Merkel B.J."/>
            <person name="Hornburger P."/>
            <person name="Mueller R.-W."/>
            <person name="Bruemmer F."/>
            <person name="Labrenz M."/>
            <person name="Spormann A.M."/>
            <person name="Op den Camp H."/>
            <person name="Overmann J."/>
            <person name="Amann R."/>
            <person name="Jetten M.S.M."/>
            <person name="Mascher T."/>
            <person name="Medema M.H."/>
            <person name="Devos D.P."/>
            <person name="Kaster A.-K."/>
            <person name="Ovreas L."/>
            <person name="Rohde M."/>
            <person name="Galperin M.Y."/>
            <person name="Jogler C."/>
        </authorList>
    </citation>
    <scope>NUCLEOTIDE SEQUENCE [LARGE SCALE GENOMIC DNA]</scope>
    <source>
        <strain evidence="10 11">Mal48</strain>
    </source>
</reference>
<dbReference type="PRINTS" id="PR00079">
    <property type="entry name" value="G6PDHDRGNASE"/>
</dbReference>
<dbReference type="GO" id="GO:0005829">
    <property type="term" value="C:cytosol"/>
    <property type="evidence" value="ECO:0007669"/>
    <property type="project" value="TreeGrafter"/>
</dbReference>
<dbReference type="Gene3D" id="3.30.360.10">
    <property type="entry name" value="Dihydrodipicolinate Reductase, domain 2"/>
    <property type="match status" value="1"/>
</dbReference>
<dbReference type="InterPro" id="IPR022675">
    <property type="entry name" value="G6P_DH_C"/>
</dbReference>
<feature type="active site" description="Proton acceptor" evidence="7">
    <location>
        <position position="254"/>
    </location>
</feature>
<dbReference type="KEGG" id="tpol:Mal48_19300"/>
<organism evidence="10 11">
    <name type="scientific">Thalassoglobus polymorphus</name>
    <dbReference type="NCBI Taxonomy" id="2527994"/>
    <lineage>
        <taxon>Bacteria</taxon>
        <taxon>Pseudomonadati</taxon>
        <taxon>Planctomycetota</taxon>
        <taxon>Planctomycetia</taxon>
        <taxon>Planctomycetales</taxon>
        <taxon>Planctomycetaceae</taxon>
        <taxon>Thalassoglobus</taxon>
    </lineage>
</organism>
<protein>
    <recommendedName>
        <fullName evidence="7">Glucose-6-phosphate 1-dehydrogenase</fullName>
        <shortName evidence="7">G6PD</shortName>
        <ecNumber evidence="7">1.1.1.49</ecNumber>
    </recommendedName>
</protein>
<evidence type="ECO:0000256" key="4">
    <source>
        <dbReference type="ARBA" id="ARBA00022857"/>
    </source>
</evidence>
<dbReference type="Proteomes" id="UP000315724">
    <property type="component" value="Chromosome"/>
</dbReference>
<dbReference type="UniPathway" id="UPA00115">
    <property type="reaction ID" value="UER00408"/>
</dbReference>
<dbReference type="AlphaFoldDB" id="A0A517QM28"/>
<feature type="domain" description="Glucose-6-phosphate dehydrogenase C-terminal" evidence="9">
    <location>
        <begin position="203"/>
        <end position="508"/>
    </location>
</feature>
<comment type="similarity">
    <text evidence="2 7">Belongs to the glucose-6-phosphate dehydrogenase family.</text>
</comment>
<dbReference type="EC" id="1.1.1.49" evidence="7"/>
<keyword evidence="5 7" id="KW-0560">Oxidoreductase</keyword>
<dbReference type="GO" id="GO:0009051">
    <property type="term" value="P:pentose-phosphate shunt, oxidative branch"/>
    <property type="evidence" value="ECO:0007669"/>
    <property type="project" value="TreeGrafter"/>
</dbReference>
<dbReference type="EMBL" id="CP036267">
    <property type="protein sequence ID" value="QDT32683.1"/>
    <property type="molecule type" value="Genomic_DNA"/>
</dbReference>
<dbReference type="InterPro" id="IPR022674">
    <property type="entry name" value="G6P_DH_NAD-bd"/>
</dbReference>
<name>A0A517QM28_9PLAN</name>
<feature type="binding site" evidence="7">
    <location>
        <position position="191"/>
    </location>
    <ligand>
        <name>substrate</name>
    </ligand>
</feature>
<evidence type="ECO:0000256" key="2">
    <source>
        <dbReference type="ARBA" id="ARBA00009975"/>
    </source>
</evidence>
<comment type="function">
    <text evidence="7">Catalyzes the oxidation of glucose 6-phosphate to 6-phosphogluconolactone.</text>
</comment>
<proteinExistence type="inferred from homology"/>
<evidence type="ECO:0000259" key="8">
    <source>
        <dbReference type="Pfam" id="PF00479"/>
    </source>
</evidence>
<feature type="binding site" evidence="7">
    <location>
        <position position="55"/>
    </location>
    <ligand>
        <name>NADP(+)</name>
        <dbReference type="ChEBI" id="CHEBI:58349"/>
    </ligand>
</feature>
<keyword evidence="6 7" id="KW-0119">Carbohydrate metabolism</keyword>
<sequence length="513" mass="58153">MNAQSNAADLQIDDVTVMIFGASGDLTGRKLIPALFKLFKNGFLSEKCLIVGVARREKTDESFREEMKAELGEVISQETIEEYWNQFASMLHYSQTDLMNVEDYSALKEQVETLEEQRNLPGHRVVYLATSSSLFLPSIQNLSNAGMVPREAKKLRCVIEKPFGHDLESSKELSSNLSQILNEDQIYRIDHYLGKETVQNILLFRFGNAIFEPLFNRNHIEHVQITVAETQGIEGGRGGYYDESGALRDVLQNHALQLLCLVAMEPPSLFEAEHIRDEKLKVLQTLKPGRPGSVEEWAVAGQYAASSIRGEKAKAYLDEDRIDADSRTETYVAIEANIDNWRWAGVPFYLRTGKRLPARVTEIAIQFKLPPLHLFTTVECEGSLCEAANAQHNSLIFRIQPHEAISISFSTKRPGMQYQVQPVDMDFEFGESFGMELPEAYERLLLDVMREDSTLFTRSDELEAAWKFVDPILQLWSGKDHRPELYPAGTWGPKGANQLLSRNGHYWRAPTGK</sequence>
<dbReference type="InterPro" id="IPR001282">
    <property type="entry name" value="G6P_DH"/>
</dbReference>
<keyword evidence="4 7" id="KW-0521">NADP</keyword>
<dbReference type="HAMAP" id="MF_00966">
    <property type="entry name" value="G6PD"/>
    <property type="match status" value="1"/>
</dbReference>
<evidence type="ECO:0000256" key="6">
    <source>
        <dbReference type="ARBA" id="ARBA00023277"/>
    </source>
</evidence>
<keyword evidence="11" id="KW-1185">Reference proteome</keyword>
<feature type="binding site" evidence="7">
    <location>
        <position position="161"/>
    </location>
    <ligand>
        <name>NADP(+)</name>
        <dbReference type="ChEBI" id="CHEBI:58349"/>
    </ligand>
</feature>
<feature type="binding site" evidence="7">
    <location>
        <position position="229"/>
    </location>
    <ligand>
        <name>substrate</name>
    </ligand>
</feature>
<dbReference type="GO" id="GO:0006006">
    <property type="term" value="P:glucose metabolic process"/>
    <property type="evidence" value="ECO:0007669"/>
    <property type="project" value="UniProtKB-KW"/>
</dbReference>
<evidence type="ECO:0000256" key="1">
    <source>
        <dbReference type="ARBA" id="ARBA00004937"/>
    </source>
</evidence>
<feature type="binding site" evidence="7">
    <location>
        <position position="354"/>
    </location>
    <ligand>
        <name>substrate</name>
    </ligand>
</feature>
<accession>A0A517QM28</accession>
<feature type="domain" description="Glucose-6-phosphate dehydrogenase NAD-binding" evidence="8">
    <location>
        <begin position="18"/>
        <end position="200"/>
    </location>
</feature>
<dbReference type="PROSITE" id="PS00069">
    <property type="entry name" value="G6P_DEHYDROGENASE"/>
    <property type="match status" value="1"/>
</dbReference>
<dbReference type="OrthoDB" id="9802739at2"/>
<dbReference type="InterPro" id="IPR019796">
    <property type="entry name" value="G6P_DH_AS"/>
</dbReference>
<evidence type="ECO:0000256" key="5">
    <source>
        <dbReference type="ARBA" id="ARBA00023002"/>
    </source>
</evidence>
<dbReference type="Pfam" id="PF02781">
    <property type="entry name" value="G6PD_C"/>
    <property type="match status" value="1"/>
</dbReference>
<dbReference type="PANTHER" id="PTHR23429">
    <property type="entry name" value="GLUCOSE-6-PHOSPHATE 1-DEHYDROGENASE G6PD"/>
    <property type="match status" value="1"/>
</dbReference>
<feature type="binding site" evidence="7">
    <location>
        <position position="249"/>
    </location>
    <ligand>
        <name>substrate</name>
    </ligand>
</feature>
<evidence type="ECO:0000256" key="7">
    <source>
        <dbReference type="HAMAP-Rule" id="MF_00966"/>
    </source>
</evidence>
<keyword evidence="3 7" id="KW-0313">Glucose metabolism</keyword>
<dbReference type="Pfam" id="PF00479">
    <property type="entry name" value="G6PD_N"/>
    <property type="match status" value="1"/>
</dbReference>
<evidence type="ECO:0000256" key="3">
    <source>
        <dbReference type="ARBA" id="ARBA00022526"/>
    </source>
</evidence>
<dbReference type="SUPFAM" id="SSF55347">
    <property type="entry name" value="Glyceraldehyde-3-phosphate dehydrogenase-like, C-terminal domain"/>
    <property type="match status" value="1"/>
</dbReference>
<dbReference type="GO" id="GO:0004345">
    <property type="term" value="F:glucose-6-phosphate dehydrogenase activity"/>
    <property type="evidence" value="ECO:0007669"/>
    <property type="project" value="UniProtKB-UniRule"/>
</dbReference>
<evidence type="ECO:0000259" key="9">
    <source>
        <dbReference type="Pfam" id="PF02781"/>
    </source>
</evidence>